<keyword evidence="7" id="KW-1185">Reference proteome</keyword>
<keyword evidence="3" id="KW-0143">Chaperone</keyword>
<dbReference type="Gene3D" id="1.10.287.110">
    <property type="entry name" value="DnaJ domain"/>
    <property type="match status" value="1"/>
</dbReference>
<dbReference type="PROSITE" id="PS50076">
    <property type="entry name" value="DNAJ_2"/>
    <property type="match status" value="1"/>
</dbReference>
<dbReference type="InterPro" id="IPR008971">
    <property type="entry name" value="HSP40/DnaJ_pept-bd"/>
</dbReference>
<accession>A0A022KY72</accession>
<dbReference type="PANTHER" id="PTHR43096">
    <property type="entry name" value="DNAJ HOMOLOG 1, MITOCHONDRIAL-RELATED"/>
    <property type="match status" value="1"/>
</dbReference>
<evidence type="ECO:0000259" key="5">
    <source>
        <dbReference type="PROSITE" id="PS50076"/>
    </source>
</evidence>
<organism evidence="6 7">
    <name type="scientific">Brachybacterium muris UCD-AY4</name>
    <dbReference type="NCBI Taxonomy" id="1249481"/>
    <lineage>
        <taxon>Bacteria</taxon>
        <taxon>Bacillati</taxon>
        <taxon>Actinomycetota</taxon>
        <taxon>Actinomycetes</taxon>
        <taxon>Micrococcales</taxon>
        <taxon>Dermabacteraceae</taxon>
        <taxon>Brachybacterium</taxon>
    </lineage>
</organism>
<proteinExistence type="predicted"/>
<dbReference type="GO" id="GO:0005737">
    <property type="term" value="C:cytoplasm"/>
    <property type="evidence" value="ECO:0007669"/>
    <property type="project" value="TreeGrafter"/>
</dbReference>
<keyword evidence="1" id="KW-0235">DNA replication</keyword>
<dbReference type="Pfam" id="PF01556">
    <property type="entry name" value="DnaJ_C"/>
    <property type="match status" value="1"/>
</dbReference>
<dbReference type="PROSITE" id="PS00636">
    <property type="entry name" value="DNAJ_1"/>
    <property type="match status" value="1"/>
</dbReference>
<reference evidence="6 7" key="1">
    <citation type="journal article" date="2013" name="Genome Announc.">
        <title>Draft genome sequence of an Actinobacterium, Brachybacterium muris strain UCD-AY4.</title>
        <authorList>
            <person name="Lo J.R."/>
            <person name="Lang J.M."/>
            <person name="Darling A.E."/>
            <person name="Eisen J.A."/>
            <person name="Coil D.A."/>
        </authorList>
    </citation>
    <scope>NUCLEOTIDE SEQUENCE [LARGE SCALE GENOMIC DNA]</scope>
    <source>
        <strain evidence="6 7">UCD-AY4</strain>
    </source>
</reference>
<name>A0A022KY72_9MICO</name>
<dbReference type="InterPro" id="IPR036869">
    <property type="entry name" value="J_dom_sf"/>
</dbReference>
<dbReference type="InterPro" id="IPR001623">
    <property type="entry name" value="DnaJ_domain"/>
</dbReference>
<dbReference type="EMBL" id="AORC01000006">
    <property type="protein sequence ID" value="EYT49945.1"/>
    <property type="molecule type" value="Genomic_DNA"/>
</dbReference>
<dbReference type="PRINTS" id="PR00625">
    <property type="entry name" value="JDOMAIN"/>
</dbReference>
<protein>
    <submittedName>
        <fullName evidence="6">Molecular chaperone DnaJ</fullName>
    </submittedName>
</protein>
<dbReference type="Gene3D" id="2.60.260.20">
    <property type="entry name" value="Urease metallochaperone UreE, N-terminal domain"/>
    <property type="match status" value="2"/>
</dbReference>
<evidence type="ECO:0000313" key="7">
    <source>
        <dbReference type="Proteomes" id="UP000019754"/>
    </source>
</evidence>
<dbReference type="HOGENOM" id="CLU_017633_0_0_11"/>
<dbReference type="InterPro" id="IPR018253">
    <property type="entry name" value="DnaJ_domain_CS"/>
</dbReference>
<dbReference type="RefSeq" id="WP_017822942.1">
    <property type="nucleotide sequence ID" value="NZ_AORC01000006.1"/>
</dbReference>
<dbReference type="OrthoDB" id="9779889at2"/>
<dbReference type="Pfam" id="PF00226">
    <property type="entry name" value="DnaJ"/>
    <property type="match status" value="1"/>
</dbReference>
<dbReference type="GO" id="GO:0051082">
    <property type="term" value="F:unfolded protein binding"/>
    <property type="evidence" value="ECO:0007669"/>
    <property type="project" value="InterPro"/>
</dbReference>
<dbReference type="InterPro" id="IPR002939">
    <property type="entry name" value="DnaJ_C"/>
</dbReference>
<evidence type="ECO:0000313" key="6">
    <source>
        <dbReference type="EMBL" id="EYT49945.1"/>
    </source>
</evidence>
<comment type="caution">
    <text evidence="6">The sequence shown here is derived from an EMBL/GenBank/DDBJ whole genome shotgun (WGS) entry which is preliminary data.</text>
</comment>
<dbReference type="GO" id="GO:0006260">
    <property type="term" value="P:DNA replication"/>
    <property type="evidence" value="ECO:0007669"/>
    <property type="project" value="UniProtKB-KW"/>
</dbReference>
<dbReference type="FunFam" id="2.60.260.20:FF:000013">
    <property type="entry name" value="DnaJ subfamily B member 11"/>
    <property type="match status" value="1"/>
</dbReference>
<dbReference type="CDD" id="cd06257">
    <property type="entry name" value="DnaJ"/>
    <property type="match status" value="1"/>
</dbReference>
<dbReference type="PANTHER" id="PTHR43096:SF54">
    <property type="entry name" value="CHAPERONE PROTEIN DNAJ 1"/>
    <property type="match status" value="1"/>
</dbReference>
<feature type="compositionally biased region" description="Gly residues" evidence="4">
    <location>
        <begin position="157"/>
        <end position="169"/>
    </location>
</feature>
<feature type="region of interest" description="Disordered" evidence="4">
    <location>
        <begin position="157"/>
        <end position="177"/>
    </location>
</feature>
<evidence type="ECO:0000256" key="2">
    <source>
        <dbReference type="ARBA" id="ARBA00023016"/>
    </source>
</evidence>
<evidence type="ECO:0000256" key="1">
    <source>
        <dbReference type="ARBA" id="ARBA00022705"/>
    </source>
</evidence>
<dbReference type="CDD" id="cd10747">
    <property type="entry name" value="DnaJ_C"/>
    <property type="match status" value="1"/>
</dbReference>
<dbReference type="GO" id="GO:0042026">
    <property type="term" value="P:protein refolding"/>
    <property type="evidence" value="ECO:0007669"/>
    <property type="project" value="TreeGrafter"/>
</dbReference>
<dbReference type="Proteomes" id="UP000019754">
    <property type="component" value="Unassembled WGS sequence"/>
</dbReference>
<sequence>MSGQDWLDKDFYKVLGVSKDASAEDIKKAYRKKAKKLHPDRHTGDKNAEEQFKQVGEAYAVLNDAEQRQQYDAIRAMGSGGARFAAGPGGPGGAGGAGFDDIFSAMFGGGQGGFSGARGGRPGGFNPAGGGPEPDLDDLLRMFGQQGGAPGGGFGGGGFGSSGFGGGRGPRPSAGQDIDARTKISFRQAALGTEVRLNVDGRTVTTRIPAGVHDGQRIRLRGKGRPGHGGAPAGDLMLTLDVEPHPVWSADGADLRITVPVSFDEAVLGATLTVPLLDGGTVKVKVPAGTPSGRTLRVRGKGLVTKKRTGDLKVTVEVAVPTHVEGKARQAVEDLRDALADEDPRAGLAEAAAR</sequence>
<dbReference type="SMART" id="SM00271">
    <property type="entry name" value="DnaJ"/>
    <property type="match status" value="1"/>
</dbReference>
<keyword evidence="2" id="KW-0346">Stress response</keyword>
<evidence type="ECO:0000256" key="4">
    <source>
        <dbReference type="SAM" id="MobiDB-lite"/>
    </source>
</evidence>
<evidence type="ECO:0000256" key="3">
    <source>
        <dbReference type="ARBA" id="ARBA00023186"/>
    </source>
</evidence>
<dbReference type="STRING" id="1249481.D641_0106190"/>
<dbReference type="AlphaFoldDB" id="A0A022KY72"/>
<feature type="domain" description="J" evidence="5">
    <location>
        <begin position="10"/>
        <end position="75"/>
    </location>
</feature>
<dbReference type="SUPFAM" id="SSF46565">
    <property type="entry name" value="Chaperone J-domain"/>
    <property type="match status" value="1"/>
</dbReference>
<dbReference type="SUPFAM" id="SSF49493">
    <property type="entry name" value="HSP40/DnaJ peptide-binding domain"/>
    <property type="match status" value="2"/>
</dbReference>
<gene>
    <name evidence="6" type="ORF">D641_0106190</name>
</gene>